<dbReference type="Gene3D" id="3.10.250.10">
    <property type="entry name" value="SRCR-like domain"/>
    <property type="match status" value="1"/>
</dbReference>
<keyword evidence="2" id="KW-0677">Repeat</keyword>
<sequence length="569" mass="61232">MAPLNNVSALYLSALLWPYLVSGDSTVPEGSVRLSGGNTDAGRVEVFHEGRWGSICLASNGSMWGVVEADVVCRQLGMLRGIGTMKMANVPRVSRFAGATCSGSERELQHCVLENSVADVQACGNEALPPSTAGVRCSNFALKDLPNIVFYPVVEKDALQELLRGTSHALLCASAPNRSQCEAICTTDRLSFSCSLHAYESSTSAFAEESSSALPRPFLQSSLGAFVFAEVMVTHVKAQRRWMNAVLDGPGGAIHRANLAHLVRKGMHATPVGLHLPLGTVQVTSSMISTAKSLYLSSTSRLFLDLDAEVYGLSGWKAGDREETLTPAAARIYQKMEEDGVVTMQDLGLDLSALRAEALGALEAQDPYDTSTTEGGVSATRARLPSLERWLLENSTLPSAIAAYLGGHAALHGYKAVHLPGTLTVKEYVASMWHHDRVGRRVKLFIALHDIDPVEGHPTQVAKGSHALTYYWFDDMEQSRFGDDYVRSSYEVASLAVPAGGGYLIDTNSIHNGSPEGSKERDVVIVEFHQAAKCSLVVQLGLNVPCPTGDQRPLNWHVSLSGVDQMSFS</sequence>
<dbReference type="GO" id="GO:0016020">
    <property type="term" value="C:membrane"/>
    <property type="evidence" value="ECO:0007669"/>
    <property type="project" value="InterPro"/>
</dbReference>
<accession>A0A7S1F0V8</accession>
<evidence type="ECO:0000256" key="1">
    <source>
        <dbReference type="ARBA" id="ARBA00022729"/>
    </source>
</evidence>
<protein>
    <recommendedName>
        <fullName evidence="5">SRCR domain-containing protein</fullName>
    </recommendedName>
</protein>
<evidence type="ECO:0000256" key="2">
    <source>
        <dbReference type="ARBA" id="ARBA00022737"/>
    </source>
</evidence>
<gene>
    <name evidence="6" type="ORF">NSCI0253_LOCUS10194</name>
</gene>
<keyword evidence="1 4" id="KW-0732">Signal</keyword>
<dbReference type="SUPFAM" id="SSF56487">
    <property type="entry name" value="SRCR-like"/>
    <property type="match status" value="1"/>
</dbReference>
<organism evidence="6">
    <name type="scientific">Noctiluca scintillans</name>
    <name type="common">Sea sparkle</name>
    <name type="synonym">Red tide dinoflagellate</name>
    <dbReference type="NCBI Taxonomy" id="2966"/>
    <lineage>
        <taxon>Eukaryota</taxon>
        <taxon>Sar</taxon>
        <taxon>Alveolata</taxon>
        <taxon>Dinophyceae</taxon>
        <taxon>Noctilucales</taxon>
        <taxon>Noctilucaceae</taxon>
        <taxon>Noctiluca</taxon>
    </lineage>
</organism>
<dbReference type="PANTHER" id="PTHR19331">
    <property type="entry name" value="SCAVENGER RECEPTOR DOMAIN-CONTAINING"/>
    <property type="match status" value="1"/>
</dbReference>
<evidence type="ECO:0000256" key="3">
    <source>
        <dbReference type="ARBA" id="ARBA00023157"/>
    </source>
</evidence>
<dbReference type="AlphaFoldDB" id="A0A7S1F0V8"/>
<dbReference type="PRINTS" id="PR00258">
    <property type="entry name" value="SPERACTRCPTR"/>
</dbReference>
<name>A0A7S1F0V8_NOCSC</name>
<dbReference type="InterPro" id="IPR036772">
    <property type="entry name" value="SRCR-like_dom_sf"/>
</dbReference>
<proteinExistence type="predicted"/>
<dbReference type="InterPro" id="IPR001190">
    <property type="entry name" value="SRCR"/>
</dbReference>
<evidence type="ECO:0000313" key="6">
    <source>
        <dbReference type="EMBL" id="CAD8835846.1"/>
    </source>
</evidence>
<dbReference type="SMART" id="SM00202">
    <property type="entry name" value="SR"/>
    <property type="match status" value="1"/>
</dbReference>
<dbReference type="SUPFAM" id="SSF51197">
    <property type="entry name" value="Clavaminate synthase-like"/>
    <property type="match status" value="1"/>
</dbReference>
<feature type="domain" description="SRCR" evidence="5">
    <location>
        <begin position="32"/>
        <end position="138"/>
    </location>
</feature>
<feature type="signal peptide" evidence="4">
    <location>
        <begin position="1"/>
        <end position="23"/>
    </location>
</feature>
<evidence type="ECO:0000256" key="4">
    <source>
        <dbReference type="SAM" id="SignalP"/>
    </source>
</evidence>
<dbReference type="PROSITE" id="PS50287">
    <property type="entry name" value="SRCR_2"/>
    <property type="match status" value="1"/>
</dbReference>
<dbReference type="EMBL" id="HBFQ01014747">
    <property type="protein sequence ID" value="CAD8835846.1"/>
    <property type="molecule type" value="Transcribed_RNA"/>
</dbReference>
<dbReference type="Gene3D" id="2.60.120.620">
    <property type="entry name" value="q2cbj1_9rhob like domain"/>
    <property type="match status" value="1"/>
</dbReference>
<dbReference type="Pfam" id="PF00530">
    <property type="entry name" value="SRCR"/>
    <property type="match status" value="1"/>
</dbReference>
<feature type="chain" id="PRO_5030725494" description="SRCR domain-containing protein" evidence="4">
    <location>
        <begin position="24"/>
        <end position="569"/>
    </location>
</feature>
<evidence type="ECO:0000259" key="5">
    <source>
        <dbReference type="PROSITE" id="PS50287"/>
    </source>
</evidence>
<keyword evidence="3" id="KW-1015">Disulfide bond</keyword>
<reference evidence="6" key="1">
    <citation type="submission" date="2021-01" db="EMBL/GenBank/DDBJ databases">
        <authorList>
            <person name="Corre E."/>
            <person name="Pelletier E."/>
            <person name="Niang G."/>
            <person name="Scheremetjew M."/>
            <person name="Finn R."/>
            <person name="Kale V."/>
            <person name="Holt S."/>
            <person name="Cochrane G."/>
            <person name="Meng A."/>
            <person name="Brown T."/>
            <person name="Cohen L."/>
        </authorList>
    </citation>
    <scope>NUCLEOTIDE SEQUENCE</scope>
</reference>